<dbReference type="InterPro" id="IPR019713">
    <property type="entry name" value="Memb_YlaC"/>
</dbReference>
<evidence type="ECO:0000313" key="1">
    <source>
        <dbReference type="EMBL" id="EBT3686917.1"/>
    </source>
</evidence>
<dbReference type="AlphaFoldDB" id="A0A5V1XX09"/>
<comment type="caution">
    <text evidence="1">The sequence shown here is derived from an EMBL/GenBank/DDBJ whole genome shotgun (WGS) entry which is preliminary data.</text>
</comment>
<name>A0A5V1XX09_SALER</name>
<proteinExistence type="predicted"/>
<sequence>FVPPTLIETILQSPQVDNEHKVQLQKMVARKGELSFYDIFTLARAEASR</sequence>
<organism evidence="1">
    <name type="scientific">Salmonella enterica</name>
    <name type="common">Salmonella choleraesuis</name>
    <dbReference type="NCBI Taxonomy" id="28901"/>
    <lineage>
        <taxon>Bacteria</taxon>
        <taxon>Pseudomonadati</taxon>
        <taxon>Pseudomonadota</taxon>
        <taxon>Gammaproteobacteria</taxon>
        <taxon>Enterobacterales</taxon>
        <taxon>Enterobacteriaceae</taxon>
        <taxon>Salmonella</taxon>
    </lineage>
</organism>
<reference evidence="1" key="1">
    <citation type="submission" date="2018-07" db="EMBL/GenBank/DDBJ databases">
        <authorList>
            <consortium name="GenomeTrakr network: Whole genome sequencing for foodborne pathogen traceback"/>
        </authorList>
    </citation>
    <scope>NUCLEOTIDE SEQUENCE</scope>
    <source>
        <strain evidence="1">RCK-B-054</strain>
    </source>
</reference>
<dbReference type="Pfam" id="PF10777">
    <property type="entry name" value="YlaC"/>
    <property type="match status" value="1"/>
</dbReference>
<protein>
    <submittedName>
        <fullName evidence="1">Uncharacterized protein</fullName>
    </submittedName>
</protein>
<dbReference type="EMBL" id="AAGYNN010000007">
    <property type="protein sequence ID" value="EBT3686917.1"/>
    <property type="molecule type" value="Genomic_DNA"/>
</dbReference>
<accession>A0A5V1XX09</accession>
<gene>
    <name evidence="1" type="ORF">CJ411_12600</name>
</gene>
<feature type="non-terminal residue" evidence="1">
    <location>
        <position position="1"/>
    </location>
</feature>